<dbReference type="PROSITE" id="PS00973">
    <property type="entry name" value="USP_2"/>
    <property type="match status" value="1"/>
</dbReference>
<dbReference type="RefSeq" id="XP_023466669.1">
    <property type="nucleotide sequence ID" value="XM_023607547.1"/>
</dbReference>
<feature type="domain" description="USP" evidence="9">
    <location>
        <begin position="573"/>
        <end position="926"/>
    </location>
</feature>
<evidence type="ECO:0000256" key="3">
    <source>
        <dbReference type="ARBA" id="ARBA00022670"/>
    </source>
</evidence>
<dbReference type="InterPro" id="IPR050185">
    <property type="entry name" value="Ub_carboxyl-term_hydrolase"/>
</dbReference>
<dbReference type="Proteomes" id="UP000242254">
    <property type="component" value="Unassembled WGS sequence"/>
</dbReference>
<evidence type="ECO:0000256" key="1">
    <source>
        <dbReference type="ARBA" id="ARBA00000707"/>
    </source>
</evidence>
<keyword evidence="6 7" id="KW-0788">Thiol protease</keyword>
<dbReference type="GeneID" id="35438537"/>
<dbReference type="SUPFAM" id="SSF54001">
    <property type="entry name" value="Cysteine proteinases"/>
    <property type="match status" value="1"/>
</dbReference>
<dbReference type="InterPro" id="IPR028889">
    <property type="entry name" value="USP"/>
</dbReference>
<dbReference type="InterPro" id="IPR036873">
    <property type="entry name" value="Rhodanese-like_dom_sf"/>
</dbReference>
<dbReference type="Gene3D" id="3.40.250.10">
    <property type="entry name" value="Rhodanese-like domain"/>
    <property type="match status" value="1"/>
</dbReference>
<dbReference type="Pfam" id="PF08969">
    <property type="entry name" value="USP8_dimer"/>
    <property type="match status" value="1"/>
</dbReference>
<dbReference type="SUPFAM" id="SSF140856">
    <property type="entry name" value="USP8 N-terminal domain-like"/>
    <property type="match status" value="1"/>
</dbReference>
<comment type="similarity">
    <text evidence="2 7">Belongs to the peptidase C19 family.</text>
</comment>
<dbReference type="InterPro" id="IPR038765">
    <property type="entry name" value="Papain-like_cys_pep_sf"/>
</dbReference>
<evidence type="ECO:0000256" key="4">
    <source>
        <dbReference type="ARBA" id="ARBA00022786"/>
    </source>
</evidence>
<evidence type="ECO:0000256" key="6">
    <source>
        <dbReference type="ARBA" id="ARBA00022807"/>
    </source>
</evidence>
<evidence type="ECO:0000256" key="5">
    <source>
        <dbReference type="ARBA" id="ARBA00022801"/>
    </source>
</evidence>
<dbReference type="InterPro" id="IPR018200">
    <property type="entry name" value="USP_CS"/>
</dbReference>
<dbReference type="InterPro" id="IPR015063">
    <property type="entry name" value="USP8_dimer"/>
</dbReference>
<evidence type="ECO:0000256" key="8">
    <source>
        <dbReference type="SAM" id="MobiDB-lite"/>
    </source>
</evidence>
<keyword evidence="4 7" id="KW-0833">Ubl conjugation pathway</keyword>
<evidence type="ECO:0000259" key="9">
    <source>
        <dbReference type="PROSITE" id="PS50235"/>
    </source>
</evidence>
<dbReference type="InterPro" id="IPR001394">
    <property type="entry name" value="Peptidase_C19_UCH"/>
</dbReference>
<dbReference type="STRING" id="1340429.A0A2G4SW05"/>
<organism evidence="10 11">
    <name type="scientific">Rhizopus microsporus ATCC 52813</name>
    <dbReference type="NCBI Taxonomy" id="1340429"/>
    <lineage>
        <taxon>Eukaryota</taxon>
        <taxon>Fungi</taxon>
        <taxon>Fungi incertae sedis</taxon>
        <taxon>Mucoromycota</taxon>
        <taxon>Mucoromycotina</taxon>
        <taxon>Mucoromycetes</taxon>
        <taxon>Mucorales</taxon>
        <taxon>Mucorineae</taxon>
        <taxon>Rhizopodaceae</taxon>
        <taxon>Rhizopus</taxon>
    </lineage>
</organism>
<dbReference type="PANTHER" id="PTHR21646">
    <property type="entry name" value="UBIQUITIN CARBOXYL-TERMINAL HYDROLASE"/>
    <property type="match status" value="1"/>
</dbReference>
<dbReference type="PROSITE" id="PS50235">
    <property type="entry name" value="USP_3"/>
    <property type="match status" value="1"/>
</dbReference>
<keyword evidence="3 7" id="KW-0645">Protease</keyword>
<proteinExistence type="inferred from homology"/>
<name>A0A2G4SW05_RHIZD</name>
<dbReference type="EC" id="3.4.19.12" evidence="7"/>
<keyword evidence="5 7" id="KW-0378">Hydrolase</keyword>
<dbReference type="Gene3D" id="1.20.58.80">
    <property type="entry name" value="Phosphotransferase system, lactose/cellobiose-type IIA subunit"/>
    <property type="match status" value="1"/>
</dbReference>
<evidence type="ECO:0000313" key="10">
    <source>
        <dbReference type="EMBL" id="PHZ12961.1"/>
    </source>
</evidence>
<dbReference type="GO" id="GO:0004843">
    <property type="term" value="F:cysteine-type deubiquitinase activity"/>
    <property type="evidence" value="ECO:0007669"/>
    <property type="project" value="UniProtKB-UniRule"/>
</dbReference>
<sequence>MSASYNVEYNNQMPSLPQFASSVAELQRRAFVDRSKIETYSIKSWISSAEKLYQQGDVALLVNNLEDAYVAYMKGSTIMIEIVRLHSGYLKIKTDPLYAQLRKRTDNEIVMILRDLATKIDFWYSYQQQLGQMSSFYYHNHAPLQLPSYAYNNELYNYSMNDLSSAVARQNIMAHANITSPNVSQRSSPLRQAPITVSSSNSTPIKSGNSMTALTHDISKLTLSNNVSVIPSWTNHTFPESTTIEPLDLSSRIQVRQHTPTILLIDVRSRDTFTSGCIQHKWIVQIEPSVLGKDTTARQIEESLVVNPSIERSLFIKRDRFDLIVYYDQHSKTIETADAPLRHLRRVLESHQLKHPPMMLAGGFDAWQFVIGERGVYKFPVIKEKKSWFKSTTSISSVSTTGSSSNSVYDYFTGKKEQQHKVNPPISKPQPLPTAPRKESITTRYPEMMTMANESPNAMLSSSTDSIQMQPTVDLRPAPPVYAKLHRRRTFIDNPFNGFTATSSKLYDVPPMQIHNDNNNLAHKAITSSAEPSITVSRPSTLGEFHHTSTSNLHSTPSNVISQQGGLIAIGTTGLKNLGNTCYMNSIIQCLSGTLPFARYFISGVFRQHINRHNTMGTGGLLSERFADLLRAMWSENYNFVSPMTFREAVIKFAPRFGGNDQHDSQEFLTVLLDGLHEDVNLAAVPSNMSRITEMTREEEAEFEKLPDWQASALAWEKYTSRHTSIVVSLFQGQYRSRLTCLACKHTSSTYSPFMSLSLPIPAKKLKLSNVTLYQCLDYFVKEEVLEKEDAWNCPRCCKKRKATKQLMISKLPDVLLIHLKRFSADGLFKNKLDCIVKYPTKGLDLHNYITRSTQPDQTCYDRSLSVYDLYAVSNHYGSLSGGHYTAFVKDGHRNQWHFFDDSKFSTIDESKIVTKAAYNLFYVRSKVK</sequence>
<keyword evidence="11" id="KW-1185">Reference proteome</keyword>
<dbReference type="Gene3D" id="3.90.70.10">
    <property type="entry name" value="Cysteine proteinases"/>
    <property type="match status" value="1"/>
</dbReference>
<dbReference type="GO" id="GO:0006508">
    <property type="term" value="P:proteolysis"/>
    <property type="evidence" value="ECO:0007669"/>
    <property type="project" value="UniProtKB-KW"/>
</dbReference>
<comment type="catalytic activity">
    <reaction evidence="1 7">
        <text>Thiol-dependent hydrolysis of ester, thioester, amide, peptide and isopeptide bonds formed by the C-terminal Gly of ubiquitin (a 76-residue protein attached to proteins as an intracellular targeting signal).</text>
        <dbReference type="EC" id="3.4.19.12"/>
    </reaction>
</comment>
<accession>A0A2G4SW05</accession>
<feature type="region of interest" description="Disordered" evidence="8">
    <location>
        <begin position="418"/>
        <end position="438"/>
    </location>
</feature>
<reference evidence="10 11" key="1">
    <citation type="journal article" date="2016" name="Proc. Natl. Acad. Sci. U.S.A.">
        <title>Lipid metabolic changes in an early divergent fungus govern the establishment of a mutualistic symbiosis with endobacteria.</title>
        <authorList>
            <person name="Lastovetsky O.A."/>
            <person name="Gaspar M.L."/>
            <person name="Mondo S.J."/>
            <person name="LaButti K.M."/>
            <person name="Sandor L."/>
            <person name="Grigoriev I.V."/>
            <person name="Henry S.A."/>
            <person name="Pawlowska T.E."/>
        </authorList>
    </citation>
    <scope>NUCLEOTIDE SEQUENCE [LARGE SCALE GENOMIC DNA]</scope>
    <source>
        <strain evidence="10 11">ATCC 52813</strain>
    </source>
</reference>
<evidence type="ECO:0000256" key="7">
    <source>
        <dbReference type="RuleBase" id="RU366025"/>
    </source>
</evidence>
<gene>
    <name evidence="10" type="ORF">RHIMIDRAFT_226058</name>
</gene>
<dbReference type="AlphaFoldDB" id="A0A2G4SW05"/>
<dbReference type="CDD" id="cd02674">
    <property type="entry name" value="Peptidase_C19R"/>
    <property type="match status" value="1"/>
</dbReference>
<dbReference type="EMBL" id="KZ303848">
    <property type="protein sequence ID" value="PHZ12961.1"/>
    <property type="molecule type" value="Genomic_DNA"/>
</dbReference>
<dbReference type="GO" id="GO:0016579">
    <property type="term" value="P:protein deubiquitination"/>
    <property type="evidence" value="ECO:0007669"/>
    <property type="project" value="InterPro"/>
</dbReference>
<evidence type="ECO:0000256" key="2">
    <source>
        <dbReference type="ARBA" id="ARBA00009085"/>
    </source>
</evidence>
<dbReference type="PROSITE" id="PS00972">
    <property type="entry name" value="USP_1"/>
    <property type="match status" value="1"/>
</dbReference>
<dbReference type="Pfam" id="PF00581">
    <property type="entry name" value="Rhodanese"/>
    <property type="match status" value="1"/>
</dbReference>
<dbReference type="PANTHER" id="PTHR21646:SF95">
    <property type="entry name" value="UBIQUITIN CARBOXYL-TERMINAL HYDROLASE 4-RELATED"/>
    <property type="match status" value="1"/>
</dbReference>
<protein>
    <recommendedName>
        <fullName evidence="7">Ubiquitin carboxyl-terminal hydrolase</fullName>
        <ecNumber evidence="7">3.4.19.12</ecNumber>
    </recommendedName>
</protein>
<dbReference type="SUPFAM" id="SSF52821">
    <property type="entry name" value="Rhodanese/Cell cycle control phosphatase"/>
    <property type="match status" value="1"/>
</dbReference>
<dbReference type="InterPro" id="IPR001763">
    <property type="entry name" value="Rhodanese-like_dom"/>
</dbReference>
<dbReference type="Pfam" id="PF00443">
    <property type="entry name" value="UCH"/>
    <property type="match status" value="1"/>
</dbReference>
<evidence type="ECO:0000313" key="11">
    <source>
        <dbReference type="Proteomes" id="UP000242254"/>
    </source>
</evidence>